<accession>A0A9P4J5M4</accession>
<feature type="domain" description="Aminoglycoside phosphotransferase" evidence="1">
    <location>
        <begin position="61"/>
        <end position="107"/>
    </location>
</feature>
<keyword evidence="3" id="KW-1185">Reference proteome</keyword>
<dbReference type="AlphaFoldDB" id="A0A9P4J5M4"/>
<protein>
    <recommendedName>
        <fullName evidence="1">Aminoglycoside phosphotransferase domain-containing protein</fullName>
    </recommendedName>
</protein>
<comment type="caution">
    <text evidence="2">The sequence shown here is derived from an EMBL/GenBank/DDBJ whole genome shotgun (WGS) entry which is preliminary data.</text>
</comment>
<evidence type="ECO:0000259" key="1">
    <source>
        <dbReference type="Pfam" id="PF01636"/>
    </source>
</evidence>
<dbReference type="Pfam" id="PF01636">
    <property type="entry name" value="APH"/>
    <property type="match status" value="1"/>
</dbReference>
<dbReference type="InterPro" id="IPR011009">
    <property type="entry name" value="Kinase-like_dom_sf"/>
</dbReference>
<sequence>MEAGDGQDSRMRLPVVRSLAKVLSRGRVCDDSTSVVDHLLRPHLQLILSSDDPVICPFQQAAGFLYGKLDSLKGLPLFLSHFDLNDMNIMVSDDFEVSGLIDWEFSSPLPFGVGFSRIDSLAGEYHEGCFCMLDDFEEVERAFWSEILKGIPESTRLLVTETPELVQTAVTLGILLEAFQLENGRLGPYSEVAVRALPKLLTYRIPMIRGPDSPPYSI</sequence>
<name>A0A9P4J5M4_9PEZI</name>
<dbReference type="InterPro" id="IPR002575">
    <property type="entry name" value="Aminoglycoside_PTrfase"/>
</dbReference>
<reference evidence="2" key="1">
    <citation type="journal article" date="2020" name="Stud. Mycol.">
        <title>101 Dothideomycetes genomes: a test case for predicting lifestyles and emergence of pathogens.</title>
        <authorList>
            <person name="Haridas S."/>
            <person name="Albert R."/>
            <person name="Binder M."/>
            <person name="Bloem J."/>
            <person name="Labutti K."/>
            <person name="Salamov A."/>
            <person name="Andreopoulos B."/>
            <person name="Baker S."/>
            <person name="Barry K."/>
            <person name="Bills G."/>
            <person name="Bluhm B."/>
            <person name="Cannon C."/>
            <person name="Castanera R."/>
            <person name="Culley D."/>
            <person name="Daum C."/>
            <person name="Ezra D."/>
            <person name="Gonzalez J."/>
            <person name="Henrissat B."/>
            <person name="Kuo A."/>
            <person name="Liang C."/>
            <person name="Lipzen A."/>
            <person name="Lutzoni F."/>
            <person name="Magnuson J."/>
            <person name="Mondo S."/>
            <person name="Nolan M."/>
            <person name="Ohm R."/>
            <person name="Pangilinan J."/>
            <person name="Park H.-J."/>
            <person name="Ramirez L."/>
            <person name="Alfaro M."/>
            <person name="Sun H."/>
            <person name="Tritt A."/>
            <person name="Yoshinaga Y."/>
            <person name="Zwiers L.-H."/>
            <person name="Turgeon B."/>
            <person name="Goodwin S."/>
            <person name="Spatafora J."/>
            <person name="Crous P."/>
            <person name="Grigoriev I."/>
        </authorList>
    </citation>
    <scope>NUCLEOTIDE SEQUENCE</scope>
    <source>
        <strain evidence="2">CBS 260.36</strain>
    </source>
</reference>
<evidence type="ECO:0000313" key="3">
    <source>
        <dbReference type="Proteomes" id="UP000799439"/>
    </source>
</evidence>
<gene>
    <name evidence="2" type="ORF">K461DRAFT_274893</name>
</gene>
<dbReference type="OrthoDB" id="5598852at2759"/>
<organism evidence="2 3">
    <name type="scientific">Myriangium duriaei CBS 260.36</name>
    <dbReference type="NCBI Taxonomy" id="1168546"/>
    <lineage>
        <taxon>Eukaryota</taxon>
        <taxon>Fungi</taxon>
        <taxon>Dikarya</taxon>
        <taxon>Ascomycota</taxon>
        <taxon>Pezizomycotina</taxon>
        <taxon>Dothideomycetes</taxon>
        <taxon>Dothideomycetidae</taxon>
        <taxon>Myriangiales</taxon>
        <taxon>Myriangiaceae</taxon>
        <taxon>Myriangium</taxon>
    </lineage>
</organism>
<dbReference type="Proteomes" id="UP000799439">
    <property type="component" value="Unassembled WGS sequence"/>
</dbReference>
<evidence type="ECO:0000313" key="2">
    <source>
        <dbReference type="EMBL" id="KAF2155858.1"/>
    </source>
</evidence>
<dbReference type="SUPFAM" id="SSF56112">
    <property type="entry name" value="Protein kinase-like (PK-like)"/>
    <property type="match status" value="1"/>
</dbReference>
<proteinExistence type="predicted"/>
<dbReference type="EMBL" id="ML996082">
    <property type="protein sequence ID" value="KAF2155858.1"/>
    <property type="molecule type" value="Genomic_DNA"/>
</dbReference>